<dbReference type="Gene3D" id="4.10.60.10">
    <property type="entry name" value="Zinc finger, CCHC-type"/>
    <property type="match status" value="2"/>
</dbReference>
<keyword evidence="8" id="KW-1185">Reference proteome</keyword>
<dbReference type="SMART" id="SM00343">
    <property type="entry name" value="ZnF_C2HC"/>
    <property type="match status" value="3"/>
</dbReference>
<feature type="compositionally biased region" description="Basic and acidic residues" evidence="5">
    <location>
        <begin position="288"/>
        <end position="301"/>
    </location>
</feature>
<dbReference type="CDD" id="cd07380">
    <property type="entry name" value="MPP_CWF19_N"/>
    <property type="match status" value="1"/>
</dbReference>
<gene>
    <name evidence="7" type="ORF">G7K_3856-t1</name>
</gene>
<dbReference type="STRING" id="698492.A0A0E9NIL4"/>
<dbReference type="OMA" id="IVPITHY"/>
<dbReference type="GO" id="GO:0061632">
    <property type="term" value="F:RNA lariat debranching enzyme activator activity"/>
    <property type="evidence" value="ECO:0007669"/>
    <property type="project" value="TreeGrafter"/>
</dbReference>
<dbReference type="GO" id="GO:0071014">
    <property type="term" value="C:post-mRNA release spliceosomal complex"/>
    <property type="evidence" value="ECO:0007669"/>
    <property type="project" value="TreeGrafter"/>
</dbReference>
<evidence type="ECO:0000256" key="5">
    <source>
        <dbReference type="SAM" id="MobiDB-lite"/>
    </source>
</evidence>
<evidence type="ECO:0000256" key="1">
    <source>
        <dbReference type="ARBA" id="ARBA00022723"/>
    </source>
</evidence>
<dbReference type="InterPro" id="IPR036265">
    <property type="entry name" value="HIT-like_sf"/>
</dbReference>
<reference evidence="7 8" key="2">
    <citation type="journal article" date="2014" name="J. Gen. Appl. Microbiol.">
        <title>The early diverging ascomycetous budding yeast Saitoella complicata has three histone deacetylases belonging to the Clr6, Hos2, and Rpd3 lineages.</title>
        <authorList>
            <person name="Nishida H."/>
            <person name="Matsumoto T."/>
            <person name="Kondo S."/>
            <person name="Hamamoto M."/>
            <person name="Yoshikawa H."/>
        </authorList>
    </citation>
    <scope>NUCLEOTIDE SEQUENCE [LARGE SCALE GENOMIC DNA]</scope>
    <source>
        <strain evidence="7 8">NRRL Y-17804</strain>
    </source>
</reference>
<dbReference type="InterPro" id="IPR029052">
    <property type="entry name" value="Metallo-depent_PP-like"/>
</dbReference>
<dbReference type="InterPro" id="IPR006767">
    <property type="entry name" value="Cwf19-like_C_dom-2"/>
</dbReference>
<dbReference type="EMBL" id="BACD03000025">
    <property type="protein sequence ID" value="GAO49712.1"/>
    <property type="molecule type" value="Genomic_DNA"/>
</dbReference>
<feature type="domain" description="CCHC-type" evidence="6">
    <location>
        <begin position="332"/>
        <end position="347"/>
    </location>
</feature>
<evidence type="ECO:0000313" key="8">
    <source>
        <dbReference type="Proteomes" id="UP000033140"/>
    </source>
</evidence>
<dbReference type="SUPFAM" id="SSF54197">
    <property type="entry name" value="HIT-like"/>
    <property type="match status" value="1"/>
</dbReference>
<dbReference type="Pfam" id="PF13696">
    <property type="entry name" value="zf-CCHC_2"/>
    <property type="match status" value="2"/>
</dbReference>
<feature type="region of interest" description="Disordered" evidence="5">
    <location>
        <begin position="278"/>
        <end position="301"/>
    </location>
</feature>
<dbReference type="RefSeq" id="XP_019021133.1">
    <property type="nucleotide sequence ID" value="XM_019165213.1"/>
</dbReference>
<evidence type="ECO:0000256" key="2">
    <source>
        <dbReference type="ARBA" id="ARBA00022771"/>
    </source>
</evidence>
<dbReference type="Pfam" id="PF04676">
    <property type="entry name" value="CwfJ_C_2"/>
    <property type="match status" value="1"/>
</dbReference>
<dbReference type="Pfam" id="PF04677">
    <property type="entry name" value="CwfJ_C_1"/>
    <property type="match status" value="1"/>
</dbReference>
<dbReference type="Proteomes" id="UP000033140">
    <property type="component" value="Unassembled WGS sequence"/>
</dbReference>
<dbReference type="OrthoDB" id="444325at2759"/>
<dbReference type="GO" id="GO:0003676">
    <property type="term" value="F:nucleic acid binding"/>
    <property type="evidence" value="ECO:0007669"/>
    <property type="project" value="InterPro"/>
</dbReference>
<reference evidence="7 8" key="1">
    <citation type="journal article" date="2011" name="J. Gen. Appl. Microbiol.">
        <title>Draft genome sequencing of the enigmatic yeast Saitoella complicata.</title>
        <authorList>
            <person name="Nishida H."/>
            <person name="Hamamoto M."/>
            <person name="Sugiyama J."/>
        </authorList>
    </citation>
    <scope>NUCLEOTIDE SEQUENCE [LARGE SCALE GENOMIC DNA]</scope>
    <source>
        <strain evidence="7 8">NRRL Y-17804</strain>
    </source>
</reference>
<keyword evidence="2 4" id="KW-0863">Zinc-finger</keyword>
<reference evidence="7 8" key="3">
    <citation type="journal article" date="2015" name="Genome Announc.">
        <title>Draft Genome Sequence of the Archiascomycetous Yeast Saitoella complicata.</title>
        <authorList>
            <person name="Yamauchi K."/>
            <person name="Kondo S."/>
            <person name="Hamamoto M."/>
            <person name="Takahashi Y."/>
            <person name="Ogura Y."/>
            <person name="Hayashi T."/>
            <person name="Nishida H."/>
        </authorList>
    </citation>
    <scope>NUCLEOTIDE SEQUENCE [LARGE SCALE GENOMIC DNA]</scope>
    <source>
        <strain evidence="7 8">NRRL Y-17804</strain>
    </source>
</reference>
<accession>A0A0E9NIL4</accession>
<dbReference type="PROSITE" id="PS50158">
    <property type="entry name" value="ZF_CCHC"/>
    <property type="match status" value="1"/>
</dbReference>
<dbReference type="InterPro" id="IPR040194">
    <property type="entry name" value="Cwf19-like"/>
</dbReference>
<dbReference type="InterPro" id="IPR036875">
    <property type="entry name" value="Znf_CCHC_sf"/>
</dbReference>
<comment type="caution">
    <text evidence="7">The sequence shown here is derived from an EMBL/GenBank/DDBJ whole genome shotgun (WGS) entry which is preliminary data.</text>
</comment>
<evidence type="ECO:0000313" key="7">
    <source>
        <dbReference type="EMBL" id="GAO49712.1"/>
    </source>
</evidence>
<keyword evidence="1" id="KW-0479">Metal-binding</keyword>
<dbReference type="PANTHER" id="PTHR12072:SF4">
    <property type="entry name" value="CWF19-LIKE PROTEIN 1"/>
    <property type="match status" value="1"/>
</dbReference>
<evidence type="ECO:0000259" key="6">
    <source>
        <dbReference type="PROSITE" id="PS50158"/>
    </source>
</evidence>
<dbReference type="InterPro" id="IPR001878">
    <property type="entry name" value="Znf_CCHC"/>
</dbReference>
<name>A0A0E9NIL4_SAICN</name>
<dbReference type="AlphaFoldDB" id="A0A0E9NIL4"/>
<evidence type="ECO:0000256" key="4">
    <source>
        <dbReference type="PROSITE-ProRule" id="PRU00047"/>
    </source>
</evidence>
<dbReference type="InterPro" id="IPR006768">
    <property type="entry name" value="Cwf19-like_C_dom-1"/>
</dbReference>
<dbReference type="GO" id="GO:0008270">
    <property type="term" value="F:zinc ion binding"/>
    <property type="evidence" value="ECO:0007669"/>
    <property type="project" value="UniProtKB-KW"/>
</dbReference>
<dbReference type="SUPFAM" id="SSF56300">
    <property type="entry name" value="Metallo-dependent phosphatases"/>
    <property type="match status" value="1"/>
</dbReference>
<evidence type="ECO:0000256" key="3">
    <source>
        <dbReference type="ARBA" id="ARBA00022833"/>
    </source>
</evidence>
<dbReference type="SUPFAM" id="SSF57756">
    <property type="entry name" value="Retrovirus zinc finger-like domains"/>
    <property type="match status" value="1"/>
</dbReference>
<dbReference type="InterPro" id="IPR025829">
    <property type="entry name" value="Zn_knuckle_CX2CX3GHX4C"/>
</dbReference>
<sequence length="602" mass="67464">MSKVLLLGSPEGNIQQAFAKAAIIQTKQAFDVCIVTGDLFNGQNEDQVDALLRGDIKVPITTYMTLGKHALPSTIVEKVQRDHGEICENLFLLGRAGSLTTAEGLKMTFLGGAYDVDAYNATVEGADEYSPYFTHADVEKLCSASKPDCDILITYEWPESVRQFSKQDLARDVKGVPPVAQLATAVRPRYHFVGSQGNLFYEREPYRNIKRADEEADPHVARFISLGNVGNPEKIKWFYGFNIVPNQTPQPEPATTTAYPYTEVNTKKRGLETVTTGSNGFFWSPDESEPKRARREEDGAKREPPESYVCARCSIKGHWIRDCDTLPENYVCKICKQTGHLNKNCPERDESAPKKPRRGYKCKICGSGDHYIGDCPEKGKLSADRGPRINPDSCFFCLSNPRIEKHLIVSIGIETYVALAKGPLMTSKTNAKLEVPAHALIIPIAHQATLVHSPDTIAEMGKYREAIKAMYAEHDCVPVTFEVSRSSGVHAHWQIIPIPKEKADEVGPKFMELAERESYELSERALQEGEENFFRVMLPNDTELVHAINKRFDLQFGRRVIGELLGISERAEWKACVQSEEEEKEDAQGFKKLFASYDFTLQ</sequence>
<keyword evidence="3" id="KW-0862">Zinc</keyword>
<dbReference type="PANTHER" id="PTHR12072">
    <property type="entry name" value="CWF19, CELL CYCLE CONTROL PROTEIN"/>
    <property type="match status" value="1"/>
</dbReference>
<protein>
    <recommendedName>
        <fullName evidence="6">CCHC-type domain-containing protein</fullName>
    </recommendedName>
</protein>
<dbReference type="GO" id="GO:0000398">
    <property type="term" value="P:mRNA splicing, via spliceosome"/>
    <property type="evidence" value="ECO:0007669"/>
    <property type="project" value="TreeGrafter"/>
</dbReference>
<organism evidence="7 8">
    <name type="scientific">Saitoella complicata (strain BCRC 22490 / CBS 7301 / JCM 7358 / NBRC 10748 / NRRL Y-17804)</name>
    <dbReference type="NCBI Taxonomy" id="698492"/>
    <lineage>
        <taxon>Eukaryota</taxon>
        <taxon>Fungi</taxon>
        <taxon>Dikarya</taxon>
        <taxon>Ascomycota</taxon>
        <taxon>Taphrinomycotina</taxon>
        <taxon>Taphrinomycotina incertae sedis</taxon>
        <taxon>Saitoella</taxon>
    </lineage>
</organism>
<proteinExistence type="predicted"/>